<protein>
    <recommendedName>
        <fullName evidence="1">Organic solvent tolerance-like N-terminal domain-containing protein</fullName>
    </recommendedName>
</protein>
<reference evidence="2 3" key="1">
    <citation type="submission" date="2017-11" db="EMBL/GenBank/DDBJ databases">
        <title>Infants hospitalized years apart are colonized by the same room-sourced microbial strains.</title>
        <authorList>
            <person name="Brooks B."/>
            <person name="Olm M.R."/>
            <person name="Firek B.A."/>
            <person name="Baker R."/>
            <person name="Thomas B.C."/>
            <person name="Morowitz M.J."/>
            <person name="Banfield J.F."/>
        </authorList>
    </citation>
    <scope>NUCLEOTIDE SEQUENCE [LARGE SCALE GENOMIC DNA]</scope>
    <source>
        <strain evidence="2">S2_009_000_R2_76</strain>
    </source>
</reference>
<dbReference type="Proteomes" id="UP000249645">
    <property type="component" value="Unassembled WGS sequence"/>
</dbReference>
<comment type="caution">
    <text evidence="2">The sequence shown here is derived from an EMBL/GenBank/DDBJ whole genome shotgun (WGS) entry which is preliminary data.</text>
</comment>
<dbReference type="InterPro" id="IPR005653">
    <property type="entry name" value="OstA-like_N"/>
</dbReference>
<evidence type="ECO:0000313" key="3">
    <source>
        <dbReference type="Proteomes" id="UP000249645"/>
    </source>
</evidence>
<organism evidence="2 3">
    <name type="scientific">Pseudopedobacter saltans</name>
    <dbReference type="NCBI Taxonomy" id="151895"/>
    <lineage>
        <taxon>Bacteria</taxon>
        <taxon>Pseudomonadati</taxon>
        <taxon>Bacteroidota</taxon>
        <taxon>Sphingobacteriia</taxon>
        <taxon>Sphingobacteriales</taxon>
        <taxon>Sphingobacteriaceae</taxon>
        <taxon>Pseudopedobacter</taxon>
    </lineage>
</organism>
<feature type="domain" description="Organic solvent tolerance-like N-terminal" evidence="1">
    <location>
        <begin position="78"/>
        <end position="202"/>
    </location>
</feature>
<dbReference type="EMBL" id="QFOI01000175">
    <property type="protein sequence ID" value="PZP47944.1"/>
    <property type="molecule type" value="Genomic_DNA"/>
</dbReference>
<feature type="non-terminal residue" evidence="2">
    <location>
        <position position="202"/>
    </location>
</feature>
<name>A0A2W5F172_9SPHI</name>
<sequence>MKSFFKEIHKTVAGRFFLSAIVFLLALTQSFGQAPKQKRMSKADSAAFKASIKIIHNVHSKRWGSMQLPGDSIVYSYFVGDVILRQDKSLFYADSAVLNSKTNMVEGFGHVMIDDKLNKTKIKADYLRYNAADQKAYLNGNVKLQDPTSTLTTPDLDYDMATRTGIYTKGGTLINGTSHLKSQGGIYYGQTHDATFTGKVHL</sequence>
<dbReference type="Pfam" id="PF13100">
    <property type="entry name" value="OstA_2"/>
    <property type="match status" value="1"/>
</dbReference>
<dbReference type="Gene3D" id="2.60.450.10">
    <property type="entry name" value="Lipopolysaccharide (LPS) transport protein A like domain"/>
    <property type="match status" value="1"/>
</dbReference>
<gene>
    <name evidence="2" type="ORF">DI598_10435</name>
</gene>
<evidence type="ECO:0000259" key="1">
    <source>
        <dbReference type="Pfam" id="PF13100"/>
    </source>
</evidence>
<accession>A0A2W5F172</accession>
<dbReference type="AlphaFoldDB" id="A0A2W5F172"/>
<proteinExistence type="predicted"/>
<evidence type="ECO:0000313" key="2">
    <source>
        <dbReference type="EMBL" id="PZP47944.1"/>
    </source>
</evidence>